<dbReference type="InterPro" id="IPR057687">
    <property type="entry name" value="DUF7927"/>
</dbReference>
<evidence type="ECO:0000313" key="5">
    <source>
        <dbReference type="Proteomes" id="UP000469185"/>
    </source>
</evidence>
<proteinExistence type="predicted"/>
<dbReference type="PANTHER" id="PTHR34819">
    <property type="entry name" value="LARGE CYSTEINE-RICH PERIPLASMIC PROTEIN OMCB"/>
    <property type="match status" value="1"/>
</dbReference>
<feature type="domain" description="DUF7927" evidence="3">
    <location>
        <begin position="1889"/>
        <end position="2020"/>
    </location>
</feature>
<dbReference type="InterPro" id="IPR051172">
    <property type="entry name" value="Chlamydia_OmcB"/>
</dbReference>
<feature type="compositionally biased region" description="Basic and acidic residues" evidence="1">
    <location>
        <begin position="79"/>
        <end position="92"/>
    </location>
</feature>
<feature type="domain" description="DUF7927" evidence="3">
    <location>
        <begin position="1617"/>
        <end position="1747"/>
    </location>
</feature>
<feature type="domain" description="DUF7927" evidence="3">
    <location>
        <begin position="1035"/>
        <end position="1177"/>
    </location>
</feature>
<feature type="region of interest" description="Disordered" evidence="1">
    <location>
        <begin position="1860"/>
        <end position="1879"/>
    </location>
</feature>
<feature type="domain" description="DUF7927" evidence="3">
    <location>
        <begin position="759"/>
        <end position="879"/>
    </location>
</feature>
<keyword evidence="2" id="KW-0472">Membrane</keyword>
<feature type="domain" description="DUF7927" evidence="3">
    <location>
        <begin position="1326"/>
        <end position="1466"/>
    </location>
</feature>
<dbReference type="Pfam" id="PF25549">
    <property type="entry name" value="DUF7927"/>
    <property type="match status" value="9"/>
</dbReference>
<keyword evidence="5" id="KW-1185">Reference proteome</keyword>
<keyword evidence="2" id="KW-0812">Transmembrane</keyword>
<evidence type="ECO:0000313" key="4">
    <source>
        <dbReference type="EMBL" id="NED96051.1"/>
    </source>
</evidence>
<comment type="caution">
    <text evidence="4">The sequence shown here is derived from an EMBL/GenBank/DDBJ whole genome shotgun (WGS) entry which is preliminary data.</text>
</comment>
<feature type="compositionally biased region" description="Acidic residues" evidence="1">
    <location>
        <begin position="1869"/>
        <end position="1878"/>
    </location>
</feature>
<accession>A0A6N9YLV0</accession>
<protein>
    <submittedName>
        <fullName evidence="4">DUF11 domain-containing protein</fullName>
    </submittedName>
</protein>
<feature type="domain" description="DUF7927" evidence="3">
    <location>
        <begin position="908"/>
        <end position="1024"/>
    </location>
</feature>
<feature type="domain" description="DUF7927" evidence="3">
    <location>
        <begin position="1750"/>
        <end position="1886"/>
    </location>
</feature>
<evidence type="ECO:0000256" key="2">
    <source>
        <dbReference type="SAM" id="Phobius"/>
    </source>
</evidence>
<feature type="compositionally biased region" description="Acidic residues" evidence="1">
    <location>
        <begin position="2019"/>
        <end position="2039"/>
    </location>
</feature>
<dbReference type="EMBL" id="JAAGOB010000006">
    <property type="protein sequence ID" value="NED96051.1"/>
    <property type="molecule type" value="Genomic_DNA"/>
</dbReference>
<dbReference type="PANTHER" id="PTHR34819:SF3">
    <property type="entry name" value="CELL SURFACE PROTEIN"/>
    <property type="match status" value="1"/>
</dbReference>
<keyword evidence="2" id="KW-1133">Transmembrane helix</keyword>
<dbReference type="Proteomes" id="UP000469185">
    <property type="component" value="Unassembled WGS sequence"/>
</dbReference>
<evidence type="ECO:0000256" key="1">
    <source>
        <dbReference type="SAM" id="MobiDB-lite"/>
    </source>
</evidence>
<sequence>MSGSLLAGTPALGAQAVDTEGSVLATSDERPEAAESETPEPQVGSSEEDASEEDVSKEDTSEEEVSEEETSEESAPDETPLKEESNGELAKDEDTDVNEPVDEADEPSAASGLAPMSVAPANTRIGSMTFYAYVGPGESLDVLFARVGGPASVGTVTVDGPGAGPFVCTIPGTGVPPPCTRQNLTGDPGVWRIQLAAGTANTQFDWRIDVRDGASTLDGRVWTENYNMRQASGDPLAEFSFWYQTEHGYLYEATYAGYNGINSIFRADGTGVRYNDTCTSAYASIVYANQQGEVPDPDRSVTGLGECGDPYKIFFEHPAADLPASSIRWDGTTDWVVPPIVAPTITELTFTPDNPATRAGVISYEVENFTGQLVVEIDTDNDGTFDLAIPGSAVDGSGNVYFDGLAGNGNAISISQDMPVRVSITQVGEIHFANTDVEVRSGGLEVIRLNGPGAGDATLYWNDTDLSTTHPCGTWTSTLDGRGGIGSSGGVHWWNVNGCPNIVGGWGDARIIDDWTYVPVDISMEIVVLAEVPEPPVQCPAGSTLVPVSIIQNPSYEDRSGDFQNSSSASTIGYAEHWYDSHPTGGQYHVFSPTFDSGPPAATMPVRSGAHGYGFMGGHSTGGVGEGATNTLAEPLVPGAIYVGYFSMAAGGYSRQGNGYMEFFGTSDREMGHIPHAAVNPPTVANTESLYQTPVVNYPGAGVTPPWEQHTFTLVPTEAWDFLRVEVRNANPANDGTVAGQTWINFDDFHMFLCAAPVIEKTSDATEDSRPGDTVTYTVTATNPTSVDLPSVTVADDLSGVLDDATLDESSLSANPSTGTLGFTDPMIRWEGPLGSGESVTITYEVTLTGDGDGLVRNVAFAPQCDPLDPDCEETTPQCDPPDENGRDPQTGIPCAETEFELPRLVIEKVADKTELPAVGETVTYTVVAENVGPGDYTANAPAVVTDDLTDVLDDATLDESSLSSNPAGTLEYSEPVITWEGVLASGESVTITYTVTYTGEGDFVLLNNACVPEEQVAPSAEPCDSVRIPAAFIEDAKSVEASDDPVVAGTVLTYTLTFENTGEAAGTVDRVDDLTHVLDDGDVTSGPTVSDAALTATGPNAGNRISITGTLQPGQVVTVTYEVTVKPDGERGDNVAANFLLEPGADPLCDPADEDCDPPPCEPVEGELPDCTVTPIGEIQDQKSVEASADPVLAGTVLTYTLTFENTGEAPAPVDKVDDLTHVLDDGDVTSGPTVSDAALTATGPDAANRISVTGLLNPGDVVTVTYEVTLRADGERGDNIAANFLLDPDTDPLCDPADEDCDPPVCEPAEGELPDCTWTPIGEIDSSKAVESSDDPAKAGTVLTYTLTFENIGEAPAPVDDVDDLTHVLDDGDVTAGPTVSDAALSVAGPDADNRFHVTGTLNPGDVVTVTYEVTLRADGERGDNRALNFLLDPDTDPLCDPAEEDCEPPECADGDERCTNTPIGELEDWKQVDPASNTPVTAGQQLTYTLTFTNVGEADVAVDRVDELNHILDDADLISGPVTSDPALTASGPDGGNRISITGTLAPGQTVTVTYTVEVRETDERGDDLLANFLINPDQEICEPADPDCDPAELCEPAEGELADCTVNPIGDIRPSKSVDPASGTTVVAGEELTYTLTFENTGKGAARIDYIDHMAGVLDDAELVAGPTSSDAAVTTTGPDGDGRITITGTVGAGDTVTVTYTVKVRPDGERADNILGNFVVEEGVEPPEECLETNPLCTANPVPELVDWKSVDPASGTPVTGGTELTYTLTFTNVGEAPGEVDRVDDLTHVVDDAELIDGPTVSDDALTATGPDGENRIRITGTLAAGDTVTVTYTVKVMSGDERGDDVLANFLLDPEEPTPAPEDCEPADDERPDCTRNPIGNIAAEKSVDPESGTEVGPGDELTYTLTFTNTGEGADEVDYVDHAAGITDDAVLVEGPAASDDALSVSGPDGDQRFHITGVLGAGETATVTYTVRVKGYDKQGDGVLENFLAPTGEEPPASCVDTNPLCTENPIEEPPGEEPPGEEPPGEEPPDEKPPNDEPPRKPELPDTGSGIPAWALLIGLALLAGGFMLSSATGRRKETAGERSVNLDDLL</sequence>
<feature type="region of interest" description="Disordered" evidence="1">
    <location>
        <begin position="1"/>
        <end position="115"/>
    </location>
</feature>
<feature type="domain" description="DUF7927" evidence="3">
    <location>
        <begin position="1180"/>
        <end position="1323"/>
    </location>
</feature>
<feature type="compositionally biased region" description="Acidic residues" evidence="1">
    <location>
        <begin position="46"/>
        <end position="76"/>
    </location>
</feature>
<feature type="region of interest" description="Disordered" evidence="1">
    <location>
        <begin position="1997"/>
        <end position="2060"/>
    </location>
</feature>
<feature type="compositionally biased region" description="Basic and acidic residues" evidence="1">
    <location>
        <begin position="2040"/>
        <end position="2054"/>
    </location>
</feature>
<reference evidence="4 5" key="1">
    <citation type="submission" date="2020-02" db="EMBL/GenBank/DDBJ databases">
        <authorList>
            <person name="Li X.-J."/>
            <person name="Feng X.-M."/>
        </authorList>
    </citation>
    <scope>NUCLEOTIDE SEQUENCE [LARGE SCALE GENOMIC DNA]</scope>
    <source>
        <strain evidence="4 5">CGMCC 4.7225</strain>
    </source>
</reference>
<organism evidence="4 5">
    <name type="scientific">Phytoactinopolyspora alkaliphila</name>
    <dbReference type="NCBI Taxonomy" id="1783498"/>
    <lineage>
        <taxon>Bacteria</taxon>
        <taxon>Bacillati</taxon>
        <taxon>Actinomycetota</taxon>
        <taxon>Actinomycetes</taxon>
        <taxon>Jiangellales</taxon>
        <taxon>Jiangellaceae</taxon>
        <taxon>Phytoactinopolyspora</taxon>
    </lineage>
</organism>
<dbReference type="InterPro" id="IPR013783">
    <property type="entry name" value="Ig-like_fold"/>
</dbReference>
<dbReference type="Gene3D" id="2.60.40.10">
    <property type="entry name" value="Immunoglobulins"/>
    <property type="match status" value="1"/>
</dbReference>
<feature type="domain" description="DUF7927" evidence="3">
    <location>
        <begin position="1469"/>
        <end position="1613"/>
    </location>
</feature>
<dbReference type="GO" id="GO:0005975">
    <property type="term" value="P:carbohydrate metabolic process"/>
    <property type="evidence" value="ECO:0007669"/>
    <property type="project" value="UniProtKB-ARBA"/>
</dbReference>
<gene>
    <name evidence="4" type="ORF">G1H11_12105</name>
</gene>
<feature type="transmembrane region" description="Helical" evidence="2">
    <location>
        <begin position="2061"/>
        <end position="2079"/>
    </location>
</feature>
<evidence type="ECO:0000259" key="3">
    <source>
        <dbReference type="Pfam" id="PF25549"/>
    </source>
</evidence>
<name>A0A6N9YLV0_9ACTN</name>
<dbReference type="RefSeq" id="WP_163818847.1">
    <property type="nucleotide sequence ID" value="NZ_JAAGOB010000006.1"/>
</dbReference>
<feature type="compositionally biased region" description="Acidic residues" evidence="1">
    <location>
        <begin position="93"/>
        <end position="106"/>
    </location>
</feature>